<sequence length="202" mass="22964">MVSSVLFALRYIAMPFAVYGHVKVEFIHKKLDEENLQSRSLNVKGKVVARYGNHPSEECFTLFEKQCDNEFERVEIDMIKCIASMRLSRWWVALPAYSSIVLDVDLSEFGTERKLLKEMVEFPAKKESVSADDFIVDNNILIHVSVGWCSSKPQGRQESCGMELEDDDDDDDESSDDEMSNDDQMDEASCVSVASSSNLRRP</sequence>
<name>A0A830DB62_9LAMI</name>
<dbReference type="EMBL" id="BMAC01005543">
    <property type="protein sequence ID" value="GFQ08400.1"/>
    <property type="molecule type" value="Genomic_DNA"/>
</dbReference>
<reference evidence="2" key="1">
    <citation type="submission" date="2020-07" db="EMBL/GenBank/DDBJ databases">
        <title>Ethylene signaling mediates host invasion by parasitic plants.</title>
        <authorList>
            <person name="Yoshida S."/>
        </authorList>
    </citation>
    <scope>NUCLEOTIDE SEQUENCE</scope>
    <source>
        <strain evidence="2">Okayama</strain>
    </source>
</reference>
<feature type="compositionally biased region" description="Polar residues" evidence="1">
    <location>
        <begin position="192"/>
        <end position="202"/>
    </location>
</feature>
<organism evidence="2 3">
    <name type="scientific">Phtheirospermum japonicum</name>
    <dbReference type="NCBI Taxonomy" id="374723"/>
    <lineage>
        <taxon>Eukaryota</taxon>
        <taxon>Viridiplantae</taxon>
        <taxon>Streptophyta</taxon>
        <taxon>Embryophyta</taxon>
        <taxon>Tracheophyta</taxon>
        <taxon>Spermatophyta</taxon>
        <taxon>Magnoliopsida</taxon>
        <taxon>eudicotyledons</taxon>
        <taxon>Gunneridae</taxon>
        <taxon>Pentapetalae</taxon>
        <taxon>asterids</taxon>
        <taxon>lamiids</taxon>
        <taxon>Lamiales</taxon>
        <taxon>Orobanchaceae</taxon>
        <taxon>Orobanchaceae incertae sedis</taxon>
        <taxon>Phtheirospermum</taxon>
    </lineage>
</organism>
<feature type="non-terminal residue" evidence="2">
    <location>
        <position position="1"/>
    </location>
</feature>
<comment type="caution">
    <text evidence="2">The sequence shown here is derived from an EMBL/GenBank/DDBJ whole genome shotgun (WGS) entry which is preliminary data.</text>
</comment>
<accession>A0A830DB62</accession>
<feature type="region of interest" description="Disordered" evidence="1">
    <location>
        <begin position="152"/>
        <end position="202"/>
    </location>
</feature>
<protein>
    <submittedName>
        <fullName evidence="2">Uncharacterized protein</fullName>
    </submittedName>
</protein>
<evidence type="ECO:0000313" key="3">
    <source>
        <dbReference type="Proteomes" id="UP000653305"/>
    </source>
</evidence>
<dbReference type="Proteomes" id="UP000653305">
    <property type="component" value="Unassembled WGS sequence"/>
</dbReference>
<proteinExistence type="predicted"/>
<evidence type="ECO:0000256" key="1">
    <source>
        <dbReference type="SAM" id="MobiDB-lite"/>
    </source>
</evidence>
<gene>
    <name evidence="2" type="ORF">PHJA_002984000</name>
</gene>
<keyword evidence="3" id="KW-1185">Reference proteome</keyword>
<evidence type="ECO:0000313" key="2">
    <source>
        <dbReference type="EMBL" id="GFQ08400.1"/>
    </source>
</evidence>
<feature type="compositionally biased region" description="Acidic residues" evidence="1">
    <location>
        <begin position="163"/>
        <end position="186"/>
    </location>
</feature>
<dbReference type="OrthoDB" id="1744787at2759"/>
<dbReference type="AlphaFoldDB" id="A0A830DB62"/>